<dbReference type="Proteomes" id="UP000515158">
    <property type="component" value="Unplaced"/>
</dbReference>
<dbReference type="PANTHER" id="PTHR46579">
    <property type="entry name" value="F5/8 TYPE C DOMAIN-CONTAINING PROTEIN-RELATED"/>
    <property type="match status" value="1"/>
</dbReference>
<dbReference type="PANTHER" id="PTHR46579:SF1">
    <property type="entry name" value="F5_8 TYPE C DOMAIN-CONTAINING PROTEIN"/>
    <property type="match status" value="1"/>
</dbReference>
<dbReference type="AlphaFoldDB" id="A0A6P8Z731"/>
<proteinExistence type="predicted"/>
<feature type="compositionally biased region" description="Polar residues" evidence="1">
    <location>
        <begin position="48"/>
        <end position="60"/>
    </location>
</feature>
<dbReference type="KEGG" id="tpal:117646055"/>
<dbReference type="Pfam" id="PF02992">
    <property type="entry name" value="Transposase_21"/>
    <property type="match status" value="1"/>
</dbReference>
<dbReference type="RefSeq" id="XP_034242602.1">
    <property type="nucleotide sequence ID" value="XM_034386711.1"/>
</dbReference>
<gene>
    <name evidence="3" type="primary">LOC117646055</name>
</gene>
<keyword evidence="2" id="KW-1185">Reference proteome</keyword>
<name>A0A6P8Z731_THRPL</name>
<evidence type="ECO:0000313" key="2">
    <source>
        <dbReference type="Proteomes" id="UP000515158"/>
    </source>
</evidence>
<protein>
    <submittedName>
        <fullName evidence="3">Uncharacterized protein LOC117646055 isoform X1</fullName>
    </submittedName>
</protein>
<dbReference type="GeneID" id="117646055"/>
<feature type="region of interest" description="Disordered" evidence="1">
    <location>
        <begin position="145"/>
        <end position="169"/>
    </location>
</feature>
<evidence type="ECO:0000313" key="3">
    <source>
        <dbReference type="RefSeq" id="XP_034242602.1"/>
    </source>
</evidence>
<feature type="region of interest" description="Disordered" evidence="1">
    <location>
        <begin position="1"/>
        <end position="65"/>
    </location>
</feature>
<sequence>MSNRDRQFKRRKIDYGEGSDEDADDLNLSTDEIQISPVPSISSEESECTTSLGPNETCNETHQDVPFGDESLEVTHLGNVTTDSVLSEDQALQPIGEADDKAGLMDITCLDVTEMSIMQETGDSSSHHINPADNSITEEKIIYQETSSDSDTSEESEIDSSSSSESDNDDIYFSEEEECLTEHVDQQLYEGAPISVEDSMIAILAYIKRHECSGRQIVDLLKLIKLHCKKEKNLMKTTLYFFKKYFSCLDCPVVYHHYCSGCYFKLEKKDTPCPNAKMHPATSGTCVFVEMPLIPQLQKLFAQEEFYSNLNYKHTRTKVCAENLEDIYDGQIYKELEKSGFLSIDKPLNVTMIMNADGVPVFKSTNASMWPVFFNVNELPPHLRFKKEYTLIGGVWFGGKPSANLILEPLMKSVKEIRSGFDVTPPGNQTPATAKGILIAAATDLPAKIMLCGMASYSGAYGCQICKIKGGSVQITKKVRQKKIDQKQTKKGKNETVAYSSVWAFKYSDDLDLRSHAETIRLGEEAQKILQKTHDPDTNVYGVKYPSAIFKMMYDGIRGFAVDDLHTLFLGVTKTLLKLQFDSAFSSQPFSLRKFLPLVDDRLMALKLPNFLERGVRKIGTDLAYFKGTELQTWALYLCIPILDGIMTDRYLEHQVELVNCLHTMQSSSLAPDTMLSCENKLKNYAKNFEVLYGSRHMTMVMHLLRHLVWAVKNLGPMRYTSTFHYEGLNAEILKMIHGTRYVETQLASGCFLIKQLPKSLQNISSEDVRDYCFKLLHPSLRLKKLEDIEPGVFSVGTYKPVPLQQNHVFDCLDKLKISKADSNVQSFYRLKKNKLLFVSRSYTRIVKRNSSVCSFVSDGNKLGHGTIDKFVKVCSNSQVKYFAIIQVAQLQPYVVVSQLVLHISKYSLTNDYEAIPVMNLRDMLICVDVDDRSYVCRPI</sequence>
<evidence type="ECO:0000256" key="1">
    <source>
        <dbReference type="SAM" id="MobiDB-lite"/>
    </source>
</evidence>
<accession>A0A6P8Z731</accession>
<feature type="compositionally biased region" description="Low complexity" evidence="1">
    <location>
        <begin position="32"/>
        <end position="43"/>
    </location>
</feature>
<dbReference type="OrthoDB" id="8184047at2759"/>
<dbReference type="InParanoid" id="A0A6P8Z731"/>
<reference evidence="3" key="1">
    <citation type="submission" date="2025-08" db="UniProtKB">
        <authorList>
            <consortium name="RefSeq"/>
        </authorList>
    </citation>
    <scope>IDENTIFICATION</scope>
    <source>
        <tissue evidence="3">Total insect</tissue>
    </source>
</reference>
<organism evidence="3">
    <name type="scientific">Thrips palmi</name>
    <name type="common">Melon thrips</name>
    <dbReference type="NCBI Taxonomy" id="161013"/>
    <lineage>
        <taxon>Eukaryota</taxon>
        <taxon>Metazoa</taxon>
        <taxon>Ecdysozoa</taxon>
        <taxon>Arthropoda</taxon>
        <taxon>Hexapoda</taxon>
        <taxon>Insecta</taxon>
        <taxon>Pterygota</taxon>
        <taxon>Neoptera</taxon>
        <taxon>Paraneoptera</taxon>
        <taxon>Thysanoptera</taxon>
        <taxon>Terebrantia</taxon>
        <taxon>Thripoidea</taxon>
        <taxon>Thripidae</taxon>
        <taxon>Thrips</taxon>
    </lineage>
</organism>
<dbReference type="InterPro" id="IPR004242">
    <property type="entry name" value="Transposase_21"/>
</dbReference>